<sequence length="166" mass="19245">MDDEELYSESLLEELKKQQEMNNVQLQQLQTEEATRIRLNQTVNKLEHQEKHLTAVLSSEREKHAATETELNMKNLGLADKLKEARGELTVLRSEIDDVKCSLHAAERQVDSLKKERDMESIESGRRLASLESKLTRLEIENYNQQTETESSIEMNQHLQADARKL</sequence>
<gene>
    <name evidence="3" type="primary">KIF15_3</name>
    <name evidence="3" type="ORF">OS493_004995</name>
</gene>
<keyword evidence="1" id="KW-0175">Coiled coil</keyword>
<name>A0A9X0CV99_9CNID</name>
<accession>A0A9X0CV99</accession>
<protein>
    <submittedName>
        <fullName evidence="3">Kinesin-like protein kif15</fullName>
    </submittedName>
</protein>
<feature type="coiled-coil region" evidence="1">
    <location>
        <begin position="12"/>
        <end position="49"/>
    </location>
</feature>
<organism evidence="3 4">
    <name type="scientific">Desmophyllum pertusum</name>
    <dbReference type="NCBI Taxonomy" id="174260"/>
    <lineage>
        <taxon>Eukaryota</taxon>
        <taxon>Metazoa</taxon>
        <taxon>Cnidaria</taxon>
        <taxon>Anthozoa</taxon>
        <taxon>Hexacorallia</taxon>
        <taxon>Scleractinia</taxon>
        <taxon>Caryophylliina</taxon>
        <taxon>Caryophylliidae</taxon>
        <taxon>Desmophyllum</taxon>
    </lineage>
</organism>
<reference evidence="3" key="1">
    <citation type="submission" date="2023-01" db="EMBL/GenBank/DDBJ databases">
        <title>Genome assembly of the deep-sea coral Lophelia pertusa.</title>
        <authorList>
            <person name="Herrera S."/>
            <person name="Cordes E."/>
        </authorList>
    </citation>
    <scope>NUCLEOTIDE SEQUENCE</scope>
    <source>
        <strain evidence="3">USNM1676648</strain>
        <tissue evidence="3">Polyp</tissue>
    </source>
</reference>
<evidence type="ECO:0000256" key="2">
    <source>
        <dbReference type="SAM" id="MobiDB-lite"/>
    </source>
</evidence>
<keyword evidence="4" id="KW-1185">Reference proteome</keyword>
<evidence type="ECO:0000313" key="3">
    <source>
        <dbReference type="EMBL" id="KAJ7374654.1"/>
    </source>
</evidence>
<dbReference type="EMBL" id="MU826827">
    <property type="protein sequence ID" value="KAJ7374654.1"/>
    <property type="molecule type" value="Genomic_DNA"/>
</dbReference>
<evidence type="ECO:0000313" key="4">
    <source>
        <dbReference type="Proteomes" id="UP001163046"/>
    </source>
</evidence>
<proteinExistence type="predicted"/>
<dbReference type="Proteomes" id="UP001163046">
    <property type="component" value="Unassembled WGS sequence"/>
</dbReference>
<evidence type="ECO:0000256" key="1">
    <source>
        <dbReference type="SAM" id="Coils"/>
    </source>
</evidence>
<feature type="compositionally biased region" description="Polar residues" evidence="2">
    <location>
        <begin position="145"/>
        <end position="159"/>
    </location>
</feature>
<dbReference type="AlphaFoldDB" id="A0A9X0CV99"/>
<feature type="region of interest" description="Disordered" evidence="2">
    <location>
        <begin position="145"/>
        <end position="166"/>
    </location>
</feature>
<comment type="caution">
    <text evidence="3">The sequence shown here is derived from an EMBL/GenBank/DDBJ whole genome shotgun (WGS) entry which is preliminary data.</text>
</comment>